<dbReference type="InterPro" id="IPR012334">
    <property type="entry name" value="Pectin_lyas_fold"/>
</dbReference>
<dbReference type="Gene3D" id="2.160.20.10">
    <property type="entry name" value="Single-stranded right-handed beta-helix, Pectin lyase-like"/>
    <property type="match status" value="1"/>
</dbReference>
<proteinExistence type="predicted"/>
<evidence type="ECO:0008006" key="2">
    <source>
        <dbReference type="Google" id="ProtNLM"/>
    </source>
</evidence>
<gene>
    <name evidence="1" type="ORF">MM415A02265_0005</name>
</gene>
<dbReference type="EMBL" id="MT142049">
    <property type="protein sequence ID" value="QJA73737.1"/>
    <property type="molecule type" value="Genomic_DNA"/>
</dbReference>
<protein>
    <recommendedName>
        <fullName evidence="2">Pectate lyase</fullName>
    </recommendedName>
</protein>
<name>A0A6M3JYI7_9ZZZZ</name>
<evidence type="ECO:0000313" key="1">
    <source>
        <dbReference type="EMBL" id="QJA73737.1"/>
    </source>
</evidence>
<dbReference type="AlphaFoldDB" id="A0A6M3JYI7"/>
<sequence length="336" mass="35769">MIKKRNLDPSLVQWIMTQTGLGPGIGEIFYVAPASSSTSQFRTQLQSMGVKDESIYTLPSLAYADMVAYRNDVMLIAPGAYAETAEIAWSKAFCHAIGLGGNNAQAGDYSEAGVVIYTETANVGSTLTVTGPYSQFHNMAVENNYSDADNLTAVTINTYGTSWKNVGFHGHMAATQNTTAAAASLYIGGSGMYPLIEDCQIGQDVWGTRSGANSGVMRFSASTGRPNGATIRNCKLLSRSVTASCALVAVPAAQCIGRSWLFENCHFSNFYDETTLLTQVFYTVTGTQKFTIQLKNCSAAGYDEWQTGDFNVVVADMPITGTGGGLMRAPTAQVGA</sequence>
<accession>A0A6M3JYI7</accession>
<reference evidence="1" key="1">
    <citation type="submission" date="2020-03" db="EMBL/GenBank/DDBJ databases">
        <title>The deep terrestrial virosphere.</title>
        <authorList>
            <person name="Holmfeldt K."/>
            <person name="Nilsson E."/>
            <person name="Simone D."/>
            <person name="Lopez-Fernandez M."/>
            <person name="Wu X."/>
            <person name="de Brujin I."/>
            <person name="Lundin D."/>
            <person name="Andersson A."/>
            <person name="Bertilsson S."/>
            <person name="Dopson M."/>
        </authorList>
    </citation>
    <scope>NUCLEOTIDE SEQUENCE</scope>
    <source>
        <strain evidence="1">MM415A02265</strain>
    </source>
</reference>
<organism evidence="1">
    <name type="scientific">viral metagenome</name>
    <dbReference type="NCBI Taxonomy" id="1070528"/>
    <lineage>
        <taxon>unclassified sequences</taxon>
        <taxon>metagenomes</taxon>
        <taxon>organismal metagenomes</taxon>
    </lineage>
</organism>